<dbReference type="Gene3D" id="3.40.630.30">
    <property type="match status" value="1"/>
</dbReference>
<keyword evidence="3" id="KW-1185">Reference proteome</keyword>
<dbReference type="RefSeq" id="WP_188784886.1">
    <property type="nucleotide sequence ID" value="NZ_BMNI01000010.1"/>
</dbReference>
<protein>
    <submittedName>
        <fullName evidence="2">N-acetyltransferase</fullName>
    </submittedName>
</protein>
<dbReference type="Proteomes" id="UP000655410">
    <property type="component" value="Unassembled WGS sequence"/>
</dbReference>
<name>A0ABQ2NEE8_9ACTN</name>
<dbReference type="Pfam" id="PF13302">
    <property type="entry name" value="Acetyltransf_3"/>
    <property type="match status" value="1"/>
</dbReference>
<accession>A0ABQ2NEE8</accession>
<dbReference type="PANTHER" id="PTHR43792">
    <property type="entry name" value="GNAT FAMILY, PUTATIVE (AFU_ORTHOLOGUE AFUA_3G00765)-RELATED-RELATED"/>
    <property type="match status" value="1"/>
</dbReference>
<dbReference type="PANTHER" id="PTHR43792:SF1">
    <property type="entry name" value="N-ACETYLTRANSFERASE DOMAIN-CONTAINING PROTEIN"/>
    <property type="match status" value="1"/>
</dbReference>
<gene>
    <name evidence="2" type="ORF">GCM10011584_30450</name>
</gene>
<feature type="domain" description="N-acetyltransferase" evidence="1">
    <location>
        <begin position="12"/>
        <end position="173"/>
    </location>
</feature>
<reference evidence="3" key="1">
    <citation type="journal article" date="2019" name="Int. J. Syst. Evol. Microbiol.">
        <title>The Global Catalogue of Microorganisms (GCM) 10K type strain sequencing project: providing services to taxonomists for standard genome sequencing and annotation.</title>
        <authorList>
            <consortium name="The Broad Institute Genomics Platform"/>
            <consortium name="The Broad Institute Genome Sequencing Center for Infectious Disease"/>
            <person name="Wu L."/>
            <person name="Ma J."/>
        </authorList>
    </citation>
    <scope>NUCLEOTIDE SEQUENCE [LARGE SCALE GENOMIC DNA]</scope>
    <source>
        <strain evidence="3">CGMCC 4.7371</strain>
    </source>
</reference>
<evidence type="ECO:0000313" key="3">
    <source>
        <dbReference type="Proteomes" id="UP000655410"/>
    </source>
</evidence>
<dbReference type="InterPro" id="IPR016181">
    <property type="entry name" value="Acyl_CoA_acyltransferase"/>
</dbReference>
<comment type="caution">
    <text evidence="2">The sequence shown here is derived from an EMBL/GenBank/DDBJ whole genome shotgun (WGS) entry which is preliminary data.</text>
</comment>
<evidence type="ECO:0000313" key="2">
    <source>
        <dbReference type="EMBL" id="GGO92927.1"/>
    </source>
</evidence>
<proteinExistence type="predicted"/>
<organism evidence="2 3">
    <name type="scientific">Nocardioides phosphati</name>
    <dbReference type="NCBI Taxonomy" id="1867775"/>
    <lineage>
        <taxon>Bacteria</taxon>
        <taxon>Bacillati</taxon>
        <taxon>Actinomycetota</taxon>
        <taxon>Actinomycetes</taxon>
        <taxon>Propionibacteriales</taxon>
        <taxon>Nocardioidaceae</taxon>
        <taxon>Nocardioides</taxon>
    </lineage>
</organism>
<dbReference type="PROSITE" id="PS51186">
    <property type="entry name" value="GNAT"/>
    <property type="match status" value="1"/>
</dbReference>
<dbReference type="InterPro" id="IPR000182">
    <property type="entry name" value="GNAT_dom"/>
</dbReference>
<dbReference type="InterPro" id="IPR051531">
    <property type="entry name" value="N-acetyltransferase"/>
</dbReference>
<dbReference type="EMBL" id="BMNI01000010">
    <property type="protein sequence ID" value="GGO92927.1"/>
    <property type="molecule type" value="Genomic_DNA"/>
</dbReference>
<dbReference type="SUPFAM" id="SSF55729">
    <property type="entry name" value="Acyl-CoA N-acyltransferases (Nat)"/>
    <property type="match status" value="1"/>
</dbReference>
<evidence type="ECO:0000259" key="1">
    <source>
        <dbReference type="PROSITE" id="PS51186"/>
    </source>
</evidence>
<sequence length="177" mass="18784">MTLPLPLTTARLTLRLMEAGDAPALAAYRNDPAVAVLQGWDLPFTLADADEFVAATAALGWPVLGDWQQVAIEHDGAMVGDIGVHRTAEGEVATIGYTLARAAQGQGYATEAVGAMIALLEAEGVRRVDAATDPENHASSRLLLRLGFELVGRGSSEVRGVTVVDDLYVLRLPRLPR</sequence>